<organism evidence="1 2">
    <name type="scientific">Moorena producens (strain JHB)</name>
    <dbReference type="NCBI Taxonomy" id="1454205"/>
    <lineage>
        <taxon>Bacteria</taxon>
        <taxon>Bacillati</taxon>
        <taxon>Cyanobacteriota</taxon>
        <taxon>Cyanophyceae</taxon>
        <taxon>Coleofasciculales</taxon>
        <taxon>Coleofasciculaceae</taxon>
        <taxon>Moorena</taxon>
    </lineage>
</organism>
<dbReference type="Pfam" id="PF08814">
    <property type="entry name" value="XisH"/>
    <property type="match status" value="1"/>
</dbReference>
<dbReference type="Gene3D" id="3.40.1350.10">
    <property type="match status" value="1"/>
</dbReference>
<dbReference type="CDD" id="cd22366">
    <property type="entry name" value="XisH-like"/>
    <property type="match status" value="1"/>
</dbReference>
<evidence type="ECO:0000313" key="1">
    <source>
        <dbReference type="EMBL" id="AOY80117.1"/>
    </source>
</evidence>
<name>A0A1D9FXM0_MOOP1</name>
<accession>A0A1D9FXM0</accession>
<protein>
    <submittedName>
        <fullName evidence="1">Element excision factor XisH family protein</fullName>
    </submittedName>
</protein>
<dbReference type="InterPro" id="IPR014919">
    <property type="entry name" value="XisH"/>
</dbReference>
<dbReference type="SUPFAM" id="SSF52980">
    <property type="entry name" value="Restriction endonuclease-like"/>
    <property type="match status" value="1"/>
</dbReference>
<gene>
    <name evidence="1" type="ORF">BJP36_09425</name>
</gene>
<dbReference type="GO" id="GO:0003676">
    <property type="term" value="F:nucleic acid binding"/>
    <property type="evidence" value="ECO:0007669"/>
    <property type="project" value="InterPro"/>
</dbReference>
<dbReference type="Proteomes" id="UP000176944">
    <property type="component" value="Chromosome"/>
</dbReference>
<dbReference type="AlphaFoldDB" id="A0A1D9FXM0"/>
<dbReference type="EMBL" id="CP017708">
    <property type="protein sequence ID" value="AOY80117.1"/>
    <property type="molecule type" value="Genomic_DNA"/>
</dbReference>
<dbReference type="InterPro" id="IPR011335">
    <property type="entry name" value="Restrct_endonuc-II-like"/>
</dbReference>
<reference evidence="2" key="1">
    <citation type="submission" date="2016-10" db="EMBL/GenBank/DDBJ databases">
        <title>Comparative genomics uncovers the prolific and rare metabolic potential of the cyanobacterial genus Moorea.</title>
        <authorList>
            <person name="Leao T."/>
            <person name="Castelao G."/>
            <person name="Korobeynikov A."/>
            <person name="Monroe E.A."/>
            <person name="Podell S."/>
            <person name="Glukhov E."/>
            <person name="Allen E."/>
            <person name="Gerwick W.H."/>
            <person name="Gerwick L."/>
        </authorList>
    </citation>
    <scope>NUCLEOTIDE SEQUENCE [LARGE SCALE GENOMIC DNA]</scope>
    <source>
        <strain evidence="2">JHB</strain>
    </source>
</reference>
<dbReference type="InterPro" id="IPR011856">
    <property type="entry name" value="tRNA_endonuc-like_dom_sf"/>
</dbReference>
<evidence type="ECO:0000313" key="2">
    <source>
        <dbReference type="Proteomes" id="UP000176944"/>
    </source>
</evidence>
<proteinExistence type="predicted"/>
<sequence length="139" mass="16103">MAKDIYHETVKTALIKDGWMITNDPLALAVGERTVYVDMGSEKLFAAEKDWRRIAVEVKSFIRPSPVQDLENALGQYVLYRSLLKESIIHRERTLYLAIRNAVYLDFFQDKIARIAIESNQLNLLIFEANGEEIVQWID</sequence>